<dbReference type="InterPro" id="IPR020845">
    <property type="entry name" value="AMP-binding_CS"/>
</dbReference>
<evidence type="ECO:0000259" key="4">
    <source>
        <dbReference type="Pfam" id="PF00501"/>
    </source>
</evidence>
<dbReference type="InterPro" id="IPR045851">
    <property type="entry name" value="AMP-bd_C_sf"/>
</dbReference>
<feature type="transmembrane region" description="Helical" evidence="3">
    <location>
        <begin position="102"/>
        <end position="124"/>
    </location>
</feature>
<dbReference type="Gene3D" id="2.30.38.10">
    <property type="entry name" value="Luciferase, Domain 3"/>
    <property type="match status" value="1"/>
</dbReference>
<evidence type="ECO:0000313" key="7">
    <source>
        <dbReference type="Proteomes" id="UP000010310"/>
    </source>
</evidence>
<accession>K6FF16</accession>
<name>K6FF16_9GAMM</name>
<feature type="domain" description="AMP-binding enzyme C-terminal" evidence="5">
    <location>
        <begin position="474"/>
        <end position="550"/>
    </location>
</feature>
<organism evidence="6 7">
    <name type="scientific">SAR86 cluster bacterium SAR86E</name>
    <dbReference type="NCBI Taxonomy" id="1208365"/>
    <lineage>
        <taxon>Bacteria</taxon>
        <taxon>Pseudomonadati</taxon>
        <taxon>Pseudomonadota</taxon>
        <taxon>Gammaproteobacteria</taxon>
        <taxon>SAR86 cluster</taxon>
    </lineage>
</organism>
<dbReference type="Pfam" id="PF13193">
    <property type="entry name" value="AMP-binding_C"/>
    <property type="match status" value="1"/>
</dbReference>
<dbReference type="Proteomes" id="UP000010310">
    <property type="component" value="Unassembled WGS sequence"/>
</dbReference>
<keyword evidence="7" id="KW-1185">Reference proteome</keyword>
<dbReference type="Gene3D" id="3.40.50.980">
    <property type="match status" value="2"/>
</dbReference>
<comment type="caution">
    <text evidence="6">The sequence shown here is derived from an EMBL/GenBank/DDBJ whole genome shotgun (WGS) entry which is preliminary data.</text>
</comment>
<protein>
    <submittedName>
        <fullName evidence="6">AMP-binding enzyme</fullName>
    </submittedName>
</protein>
<keyword evidence="2" id="KW-0436">Ligase</keyword>
<dbReference type="Pfam" id="PF00501">
    <property type="entry name" value="AMP-binding"/>
    <property type="match status" value="1"/>
</dbReference>
<evidence type="ECO:0000259" key="5">
    <source>
        <dbReference type="Pfam" id="PF13193"/>
    </source>
</evidence>
<dbReference type="STRING" id="1208365.B273_0014"/>
<evidence type="ECO:0000313" key="6">
    <source>
        <dbReference type="EMBL" id="EKO37192.1"/>
    </source>
</evidence>
<dbReference type="GO" id="GO:0031956">
    <property type="term" value="F:medium-chain fatty acid-CoA ligase activity"/>
    <property type="evidence" value="ECO:0007669"/>
    <property type="project" value="TreeGrafter"/>
</dbReference>
<dbReference type="Gene3D" id="3.30.300.30">
    <property type="match status" value="1"/>
</dbReference>
<dbReference type="EMBL" id="AMWX01000001">
    <property type="protein sequence ID" value="EKO37192.1"/>
    <property type="molecule type" value="Genomic_DNA"/>
</dbReference>
<proteinExistence type="inferred from homology"/>
<evidence type="ECO:0000256" key="3">
    <source>
        <dbReference type="SAM" id="Phobius"/>
    </source>
</evidence>
<dbReference type="GO" id="GO:0006631">
    <property type="term" value="P:fatty acid metabolic process"/>
    <property type="evidence" value="ECO:0007669"/>
    <property type="project" value="TreeGrafter"/>
</dbReference>
<dbReference type="SUPFAM" id="SSF56801">
    <property type="entry name" value="Acetyl-CoA synthetase-like"/>
    <property type="match status" value="1"/>
</dbReference>
<dbReference type="PROSITE" id="PS00455">
    <property type="entry name" value="AMP_BINDING"/>
    <property type="match status" value="1"/>
</dbReference>
<dbReference type="PANTHER" id="PTHR43201:SF5">
    <property type="entry name" value="MEDIUM-CHAIN ACYL-COA LIGASE ACSF2, MITOCHONDRIAL"/>
    <property type="match status" value="1"/>
</dbReference>
<dbReference type="AlphaFoldDB" id="K6FF16"/>
<dbReference type="PANTHER" id="PTHR43201">
    <property type="entry name" value="ACYL-COA SYNTHETASE"/>
    <property type="match status" value="1"/>
</dbReference>
<dbReference type="PATRIC" id="fig|1208365.4.peg.16"/>
<feature type="domain" description="AMP-dependent synthetase/ligase" evidence="4">
    <location>
        <begin position="51"/>
        <end position="424"/>
    </location>
</feature>
<sequence>MTDKYNQILESLTAPDQVFAYAEEQHLSGVTYREFINAPHTLAAFFEFGLMFPEWEFIVFQDERYSYQDIHTKAAQMSNALKEAGIQKGDRVAICMANNPEYIISFMAITSMGAVCVLLNSWWVPDEVSYGLDNSQAKILIADQKRLRGLERFTDLKKIIVRPENNQDEFEDFNSFINLHAKSFSEDTLDRHDNATIFYTSGSTGYPKGVLSTHRNILATLFSWALVTTLKREVEAGEGEKPADSDAAPANQSAILHCVPLFHVTGSHSGFLMSIIAGRKMVMMPKWDAGAALKLIQDEKIGAITGVPTQTWDLLTHPDKDKYDLSTFKELSGGGAPRPPEHVKKLKDGFKDSEPSIGYGLTETNAAGTLNLGKDYLLHPGSCGRAIPPVTDVAIIDKNWNFLVEPKEVGEIVIKSPANMVGYWNNEKATKEVFNDDGWFKSGDLGYIDDGFVYIVDRVKDMVIRGGENISCIEVETAIYKHPSIKEAAVFGIPEERLGENLCVSICLKPGSSLREDELKEFLEDKLASFKIPSLVTISHEELPRVASGKFSKNELRDIFVSNMKNASKDS</sequence>
<keyword evidence="3" id="KW-0472">Membrane</keyword>
<keyword evidence="3" id="KW-0812">Transmembrane</keyword>
<comment type="similarity">
    <text evidence="1">Belongs to the ATP-dependent AMP-binding enzyme family.</text>
</comment>
<keyword evidence="3" id="KW-1133">Transmembrane helix</keyword>
<dbReference type="InterPro" id="IPR000873">
    <property type="entry name" value="AMP-dep_synth/lig_dom"/>
</dbReference>
<gene>
    <name evidence="6" type="ORF">B273_0014</name>
</gene>
<dbReference type="InterPro" id="IPR025110">
    <property type="entry name" value="AMP-bd_C"/>
</dbReference>
<reference evidence="6 7" key="1">
    <citation type="submission" date="2012-09" db="EMBL/GenBank/DDBJ databases">
        <authorList>
            <person name="Dupont C.L."/>
            <person name="Rusch D.B."/>
            <person name="Lombardo M.-J."/>
            <person name="Novotny M."/>
            <person name="Yee-Greenbaum J."/>
            <person name="Laskin R."/>
        </authorList>
    </citation>
    <scope>NUCLEOTIDE SEQUENCE [LARGE SCALE GENOMIC DNA]</scope>
    <source>
        <strain evidence="6">SAR86E</strain>
    </source>
</reference>
<evidence type="ECO:0000256" key="2">
    <source>
        <dbReference type="ARBA" id="ARBA00022598"/>
    </source>
</evidence>
<evidence type="ECO:0000256" key="1">
    <source>
        <dbReference type="ARBA" id="ARBA00006432"/>
    </source>
</evidence>